<keyword evidence="5" id="KW-0862">Zinc</keyword>
<dbReference type="Gene3D" id="3.10.580.10">
    <property type="entry name" value="CBS-domain"/>
    <property type="match status" value="1"/>
</dbReference>
<dbReference type="EMBL" id="FRFE01000005">
    <property type="protein sequence ID" value="SHO46213.1"/>
    <property type="molecule type" value="Genomic_DNA"/>
</dbReference>
<reference evidence="10 11" key="1">
    <citation type="submission" date="2016-12" db="EMBL/GenBank/DDBJ databases">
        <authorList>
            <person name="Song W.-J."/>
            <person name="Kurnit D.M."/>
        </authorList>
    </citation>
    <scope>NUCLEOTIDE SEQUENCE [LARGE SCALE GENOMIC DNA]</scope>
    <source>
        <strain evidence="10 11">DSM 18488</strain>
    </source>
</reference>
<dbReference type="CDD" id="cd04604">
    <property type="entry name" value="CBS_pair_SIS_assoc"/>
    <property type="match status" value="1"/>
</dbReference>
<dbReference type="PROSITE" id="PS51464">
    <property type="entry name" value="SIS"/>
    <property type="match status" value="1"/>
</dbReference>
<evidence type="ECO:0000256" key="1">
    <source>
        <dbReference type="ARBA" id="ARBA00008165"/>
    </source>
</evidence>
<keyword evidence="11" id="KW-1185">Reference proteome</keyword>
<dbReference type="PANTHER" id="PTHR42745">
    <property type="match status" value="1"/>
</dbReference>
<dbReference type="RefSeq" id="WP_073612707.1">
    <property type="nucleotide sequence ID" value="NZ_FRFE01000005.1"/>
</dbReference>
<sequence>MSIVEARKVLEIEEQGLKAVRENIGEEFVRAVDLILACPSRLVITGIGKSGLIGQKISATLNSTGTPSFFLHPVEALHGDLGMVMASDVVIAISYSGETPELNGLLDSLKRRGNTIIAMTGGAHSTLAAAADVVLNIRVPREACPLGLAPTASTTATVAMGDALSVVLLNRRNFQAEDFRHNHPGGSLGQRLKVRVEEVMLTGGDVPAINDMEPAATAIKVLNEKNLGAVLVVDEAGIVRGIITDGDVRRLMAESVSIADCLAGKIMTRDPVTIGKDALAADALSIMQRHEITVLPIVDGEHRLVGILHLHELLGKGEFRFLL</sequence>
<dbReference type="Gene3D" id="3.40.50.10490">
    <property type="entry name" value="Glucose-6-phosphate isomerase like protein, domain 1"/>
    <property type="match status" value="1"/>
</dbReference>
<dbReference type="InterPro" id="IPR035474">
    <property type="entry name" value="SIS_Kpsf"/>
</dbReference>
<dbReference type="PANTHER" id="PTHR42745:SF1">
    <property type="entry name" value="ARABINOSE 5-PHOSPHATE ISOMERASE KDSD"/>
    <property type="match status" value="1"/>
</dbReference>
<evidence type="ECO:0000256" key="6">
    <source>
        <dbReference type="PIRSR" id="PIRSR004692-3"/>
    </source>
</evidence>
<protein>
    <submittedName>
        <fullName evidence="10">Arabinose-5-phosphate isomerase</fullName>
    </submittedName>
</protein>
<evidence type="ECO:0000313" key="11">
    <source>
        <dbReference type="Proteomes" id="UP000184603"/>
    </source>
</evidence>
<dbReference type="AlphaFoldDB" id="A0A1M7Y2R5"/>
<dbReference type="InterPro" id="IPR001347">
    <property type="entry name" value="SIS_dom"/>
</dbReference>
<feature type="site" description="Catalytically relevant" evidence="6">
    <location>
        <position position="183"/>
    </location>
</feature>
<dbReference type="InterPro" id="IPR050986">
    <property type="entry name" value="GutQ/KpsF_isomerases"/>
</dbReference>
<evidence type="ECO:0000256" key="5">
    <source>
        <dbReference type="PIRSR" id="PIRSR004692-2"/>
    </source>
</evidence>
<gene>
    <name evidence="10" type="ORF">SAMN02745220_01364</name>
</gene>
<proteinExistence type="inferred from homology"/>
<accession>A0A1M7Y2R5</accession>
<dbReference type="Proteomes" id="UP000184603">
    <property type="component" value="Unassembled WGS sequence"/>
</dbReference>
<dbReference type="GO" id="GO:0005975">
    <property type="term" value="P:carbohydrate metabolic process"/>
    <property type="evidence" value="ECO:0007669"/>
    <property type="project" value="InterPro"/>
</dbReference>
<dbReference type="InterPro" id="IPR046348">
    <property type="entry name" value="SIS_dom_sf"/>
</dbReference>
<name>A0A1M7Y2R5_9BACT</name>
<keyword evidence="3 7" id="KW-0129">CBS domain</keyword>
<organism evidence="10 11">
    <name type="scientific">Desulfopila aestuarii DSM 18488</name>
    <dbReference type="NCBI Taxonomy" id="1121416"/>
    <lineage>
        <taxon>Bacteria</taxon>
        <taxon>Pseudomonadati</taxon>
        <taxon>Thermodesulfobacteriota</taxon>
        <taxon>Desulfobulbia</taxon>
        <taxon>Desulfobulbales</taxon>
        <taxon>Desulfocapsaceae</taxon>
        <taxon>Desulfopila</taxon>
    </lineage>
</organism>
<dbReference type="CDD" id="cd05014">
    <property type="entry name" value="SIS_Kpsf"/>
    <property type="match status" value="1"/>
</dbReference>
<evidence type="ECO:0000256" key="7">
    <source>
        <dbReference type="PROSITE-ProRule" id="PRU00703"/>
    </source>
</evidence>
<dbReference type="InterPro" id="IPR046342">
    <property type="entry name" value="CBS_dom_sf"/>
</dbReference>
<evidence type="ECO:0000259" key="9">
    <source>
        <dbReference type="PROSITE" id="PS51464"/>
    </source>
</evidence>
<dbReference type="PROSITE" id="PS51371">
    <property type="entry name" value="CBS"/>
    <property type="match status" value="2"/>
</dbReference>
<evidence type="ECO:0000256" key="4">
    <source>
        <dbReference type="PIRNR" id="PIRNR004692"/>
    </source>
</evidence>
<keyword evidence="5" id="KW-0479">Metal-binding</keyword>
<feature type="domain" description="SIS" evidence="9">
    <location>
        <begin position="31"/>
        <end position="174"/>
    </location>
</feature>
<dbReference type="GO" id="GO:0019146">
    <property type="term" value="F:arabinose-5-phosphate isomerase activity"/>
    <property type="evidence" value="ECO:0007669"/>
    <property type="project" value="UniProtKB-ARBA"/>
</dbReference>
<dbReference type="GO" id="GO:0046872">
    <property type="term" value="F:metal ion binding"/>
    <property type="evidence" value="ECO:0007669"/>
    <property type="project" value="UniProtKB-KW"/>
</dbReference>
<dbReference type="Pfam" id="PF00571">
    <property type="entry name" value="CBS"/>
    <property type="match status" value="2"/>
</dbReference>
<dbReference type="STRING" id="1121416.SAMN02745220_01364"/>
<dbReference type="Pfam" id="PF01380">
    <property type="entry name" value="SIS"/>
    <property type="match status" value="1"/>
</dbReference>
<dbReference type="NCBIfam" id="TIGR00393">
    <property type="entry name" value="kpsF"/>
    <property type="match status" value="1"/>
</dbReference>
<feature type="domain" description="CBS" evidence="8">
    <location>
        <begin position="200"/>
        <end position="258"/>
    </location>
</feature>
<comment type="similarity">
    <text evidence="1 4">Belongs to the SIS family. GutQ/KpsF subfamily.</text>
</comment>
<evidence type="ECO:0000313" key="10">
    <source>
        <dbReference type="EMBL" id="SHO46213.1"/>
    </source>
</evidence>
<dbReference type="PIRSF" id="PIRSF004692">
    <property type="entry name" value="KdsD_KpsF"/>
    <property type="match status" value="1"/>
</dbReference>
<dbReference type="GO" id="GO:1901135">
    <property type="term" value="P:carbohydrate derivative metabolic process"/>
    <property type="evidence" value="ECO:0007669"/>
    <property type="project" value="InterPro"/>
</dbReference>
<keyword evidence="10" id="KW-0413">Isomerase</keyword>
<dbReference type="OrthoDB" id="9762536at2"/>
<dbReference type="SUPFAM" id="SSF53697">
    <property type="entry name" value="SIS domain"/>
    <property type="match status" value="1"/>
</dbReference>
<evidence type="ECO:0000259" key="8">
    <source>
        <dbReference type="PROSITE" id="PS51371"/>
    </source>
</evidence>
<dbReference type="InterPro" id="IPR004800">
    <property type="entry name" value="KdsD/KpsF-type"/>
</dbReference>
<feature type="binding site" evidence="5">
    <location>
        <position position="72"/>
    </location>
    <ligand>
        <name>Zn(2+)</name>
        <dbReference type="ChEBI" id="CHEBI:29105"/>
    </ligand>
</feature>
<keyword evidence="2" id="KW-0677">Repeat</keyword>
<evidence type="ECO:0000256" key="3">
    <source>
        <dbReference type="ARBA" id="ARBA00023122"/>
    </source>
</evidence>
<feature type="site" description="Catalytically relevant" evidence="6">
    <location>
        <position position="142"/>
    </location>
</feature>
<feature type="domain" description="CBS" evidence="8">
    <location>
        <begin position="267"/>
        <end position="323"/>
    </location>
</feature>
<evidence type="ECO:0000256" key="2">
    <source>
        <dbReference type="ARBA" id="ARBA00022737"/>
    </source>
</evidence>
<feature type="site" description="Catalytically relevant" evidence="6">
    <location>
        <position position="49"/>
    </location>
</feature>
<dbReference type="GO" id="GO:0097367">
    <property type="term" value="F:carbohydrate derivative binding"/>
    <property type="evidence" value="ECO:0007669"/>
    <property type="project" value="InterPro"/>
</dbReference>
<feature type="site" description="Catalytically relevant" evidence="6">
    <location>
        <position position="101"/>
    </location>
</feature>
<dbReference type="InterPro" id="IPR000644">
    <property type="entry name" value="CBS_dom"/>
</dbReference>
<dbReference type="SMART" id="SM00116">
    <property type="entry name" value="CBS"/>
    <property type="match status" value="2"/>
</dbReference>
<dbReference type="FunFam" id="3.40.50.10490:FF:000011">
    <property type="entry name" value="Arabinose 5-phosphate isomerase"/>
    <property type="match status" value="1"/>
</dbReference>